<dbReference type="AlphaFoldDB" id="A0A495IX50"/>
<evidence type="ECO:0000313" key="1">
    <source>
        <dbReference type="EMBL" id="RKR80618.1"/>
    </source>
</evidence>
<dbReference type="Proteomes" id="UP000268007">
    <property type="component" value="Unassembled WGS sequence"/>
</dbReference>
<dbReference type="OrthoDB" id="660922at2"/>
<dbReference type="EMBL" id="RBKU01000001">
    <property type="protein sequence ID" value="RKR80618.1"/>
    <property type="molecule type" value="Genomic_DNA"/>
</dbReference>
<evidence type="ECO:0000313" key="2">
    <source>
        <dbReference type="Proteomes" id="UP000268007"/>
    </source>
</evidence>
<protein>
    <submittedName>
        <fullName evidence="1">Uncharacterized protein</fullName>
    </submittedName>
</protein>
<comment type="caution">
    <text evidence="1">The sequence shown here is derived from an EMBL/GenBank/DDBJ whole genome shotgun (WGS) entry which is preliminary data.</text>
</comment>
<proteinExistence type="predicted"/>
<organism evidence="1 2">
    <name type="scientific">Mucilaginibacter gracilis</name>
    <dbReference type="NCBI Taxonomy" id="423350"/>
    <lineage>
        <taxon>Bacteria</taxon>
        <taxon>Pseudomonadati</taxon>
        <taxon>Bacteroidota</taxon>
        <taxon>Sphingobacteriia</taxon>
        <taxon>Sphingobacteriales</taxon>
        <taxon>Sphingobacteriaceae</taxon>
        <taxon>Mucilaginibacter</taxon>
    </lineage>
</organism>
<reference evidence="1 2" key="1">
    <citation type="submission" date="2018-10" db="EMBL/GenBank/DDBJ databases">
        <title>Genomic Encyclopedia of Archaeal and Bacterial Type Strains, Phase II (KMG-II): from individual species to whole genera.</title>
        <authorList>
            <person name="Goeker M."/>
        </authorList>
    </citation>
    <scope>NUCLEOTIDE SEQUENCE [LARGE SCALE GENOMIC DNA]</scope>
    <source>
        <strain evidence="1 2">DSM 18602</strain>
    </source>
</reference>
<accession>A0A495IX50</accession>
<name>A0A495IX50_9SPHI</name>
<dbReference type="RefSeq" id="WP_008506562.1">
    <property type="nucleotide sequence ID" value="NZ_RBKU01000001.1"/>
</dbReference>
<keyword evidence="2" id="KW-1185">Reference proteome</keyword>
<gene>
    <name evidence="1" type="ORF">BDD43_0743</name>
</gene>
<sequence>MITELEKLQRRLAGLDPSLYVRLQDERQVTEYLNSFLRIPEPEEALCNVLSGSCYEYLDSLMEEEFEEEYLRFSSAGILTYELINLVLVCAPVFQEYSFPENEDDRMLRYAIIGTVAEYLKGGMENGL</sequence>